<protein>
    <submittedName>
        <fullName evidence="2">Uncharacterized protein</fullName>
    </submittedName>
</protein>
<evidence type="ECO:0000313" key="3">
    <source>
        <dbReference type="Proteomes" id="UP001240984"/>
    </source>
</evidence>
<accession>A0ABT9MMG3</accession>
<dbReference type="RefSeq" id="WP_306827448.1">
    <property type="nucleotide sequence ID" value="NZ_JAUSRA010000001.1"/>
</dbReference>
<evidence type="ECO:0000313" key="2">
    <source>
        <dbReference type="EMBL" id="MDP9792574.1"/>
    </source>
</evidence>
<organism evidence="2 3">
    <name type="scientific">Catenuloplanes nepalensis</name>
    <dbReference type="NCBI Taxonomy" id="587533"/>
    <lineage>
        <taxon>Bacteria</taxon>
        <taxon>Bacillati</taxon>
        <taxon>Actinomycetota</taxon>
        <taxon>Actinomycetes</taxon>
        <taxon>Micromonosporales</taxon>
        <taxon>Micromonosporaceae</taxon>
        <taxon>Catenuloplanes</taxon>
    </lineage>
</organism>
<sequence>MPHEDRPLPITGSPADNAARATPDADGVTAPVPTAVPAAAVDVAVRFAGAWARPGLPADRWREDVAALATAEYATMLRTVDPADVPATRITGQPWPRESTTLRVIVDVPTDAGTLRIVCVAPHGRWLVATVQMADR</sequence>
<proteinExistence type="predicted"/>
<dbReference type="EMBL" id="JAUSRA010000001">
    <property type="protein sequence ID" value="MDP9792574.1"/>
    <property type="molecule type" value="Genomic_DNA"/>
</dbReference>
<name>A0ABT9MMG3_9ACTN</name>
<gene>
    <name evidence="2" type="ORF">J2S43_001086</name>
</gene>
<evidence type="ECO:0000256" key="1">
    <source>
        <dbReference type="SAM" id="MobiDB-lite"/>
    </source>
</evidence>
<feature type="region of interest" description="Disordered" evidence="1">
    <location>
        <begin position="1"/>
        <end position="30"/>
    </location>
</feature>
<comment type="caution">
    <text evidence="2">The sequence shown here is derived from an EMBL/GenBank/DDBJ whole genome shotgun (WGS) entry which is preliminary data.</text>
</comment>
<reference evidence="2 3" key="1">
    <citation type="submission" date="2023-07" db="EMBL/GenBank/DDBJ databases">
        <title>Sequencing the genomes of 1000 actinobacteria strains.</title>
        <authorList>
            <person name="Klenk H.-P."/>
        </authorList>
    </citation>
    <scope>NUCLEOTIDE SEQUENCE [LARGE SCALE GENOMIC DNA]</scope>
    <source>
        <strain evidence="2 3">DSM 44710</strain>
    </source>
</reference>
<dbReference type="Proteomes" id="UP001240984">
    <property type="component" value="Unassembled WGS sequence"/>
</dbReference>
<keyword evidence="3" id="KW-1185">Reference proteome</keyword>